<geneLocation type="plasmid" evidence="2 3">
    <name>unnamed2</name>
</geneLocation>
<reference evidence="3" key="2">
    <citation type="submission" date="2020-06" db="EMBL/GenBank/DDBJ databases">
        <title>Isolation of Planomicrobium glaciei.</title>
        <authorList>
            <person name="Malisova L."/>
            <person name="Safrankova R."/>
            <person name="Jakubu V."/>
            <person name="Spanelova P."/>
        </authorList>
    </citation>
    <scope>NUCLEOTIDE SEQUENCE [LARGE SCALE GENOMIC DNA]</scope>
    <source>
        <strain evidence="3">NRL-ATB46093</strain>
        <plasmid evidence="3">unnamed2</plasmid>
    </source>
</reference>
<sequence>MSNLLNKNSKKKLLERGPQISPANTFKIEDVKPAAEEARPQEIEKKKEKTPEKKVTSVRVKKSTRDRLNALVSLNKAENIDEMIEIMIDEYFSVHVTKDEKKQFDIVMDLYKSKK</sequence>
<dbReference type="Proteomes" id="UP000509222">
    <property type="component" value="Plasmid unnamed2"/>
</dbReference>
<dbReference type="Pfam" id="PF17363">
    <property type="entry name" value="DUF5388"/>
    <property type="match status" value="1"/>
</dbReference>
<gene>
    <name evidence="2" type="ORF">HF394_19710</name>
</gene>
<evidence type="ECO:0000313" key="2">
    <source>
        <dbReference type="EMBL" id="QKX52857.1"/>
    </source>
</evidence>
<proteinExistence type="predicted"/>
<dbReference type="RefSeq" id="WP_176295281.1">
    <property type="nucleotide sequence ID" value="NZ_CP051179.1"/>
</dbReference>
<organism evidence="2 3">
    <name type="scientific">Planococcus glaciei</name>
    <dbReference type="NCBI Taxonomy" id="459472"/>
    <lineage>
        <taxon>Bacteria</taxon>
        <taxon>Bacillati</taxon>
        <taxon>Bacillota</taxon>
        <taxon>Bacilli</taxon>
        <taxon>Bacillales</taxon>
        <taxon>Caryophanaceae</taxon>
        <taxon>Planococcus</taxon>
    </lineage>
</organism>
<accession>A0A7H8QFX6</accession>
<name>A0A7H8QFX6_9BACL</name>
<feature type="region of interest" description="Disordered" evidence="1">
    <location>
        <begin position="34"/>
        <end position="60"/>
    </location>
</feature>
<keyword evidence="3" id="KW-1185">Reference proteome</keyword>
<protein>
    <submittedName>
        <fullName evidence="2">Uncharacterized protein</fullName>
    </submittedName>
</protein>
<evidence type="ECO:0000256" key="1">
    <source>
        <dbReference type="SAM" id="MobiDB-lite"/>
    </source>
</evidence>
<feature type="compositionally biased region" description="Basic and acidic residues" evidence="1">
    <location>
        <begin position="34"/>
        <end position="55"/>
    </location>
</feature>
<evidence type="ECO:0000313" key="3">
    <source>
        <dbReference type="Proteomes" id="UP000509222"/>
    </source>
</evidence>
<dbReference type="InterPro" id="IPR035528">
    <property type="entry name" value="DUF5388"/>
</dbReference>
<dbReference type="AlphaFoldDB" id="A0A7H8QFX6"/>
<keyword evidence="2" id="KW-0614">Plasmid</keyword>
<reference evidence="2 3" key="1">
    <citation type="submission" date="2020-04" db="EMBL/GenBank/DDBJ databases">
        <authorList>
            <person name="Pajer P."/>
            <person name="Broz P."/>
        </authorList>
    </citation>
    <scope>NUCLEOTIDE SEQUENCE [LARGE SCALE GENOMIC DNA]</scope>
    <source>
        <strain evidence="3">NRL-ATB46093</strain>
        <plasmid evidence="2 3">unnamed2</plasmid>
    </source>
</reference>
<dbReference type="EMBL" id="CP051179">
    <property type="protein sequence ID" value="QKX52857.1"/>
    <property type="molecule type" value="Genomic_DNA"/>
</dbReference>